<protein>
    <submittedName>
        <fullName evidence="1">Uncharacterized protein</fullName>
    </submittedName>
</protein>
<dbReference type="Proteomes" id="UP000828941">
    <property type="component" value="Chromosome 11"/>
</dbReference>
<evidence type="ECO:0000313" key="1">
    <source>
        <dbReference type="EMBL" id="KAI4313531.1"/>
    </source>
</evidence>
<reference evidence="1 2" key="1">
    <citation type="journal article" date="2022" name="DNA Res.">
        <title>Chromosomal-level genome assembly of the orchid tree Bauhinia variegata (Leguminosae; Cercidoideae) supports the allotetraploid origin hypothesis of Bauhinia.</title>
        <authorList>
            <person name="Zhong Y."/>
            <person name="Chen Y."/>
            <person name="Zheng D."/>
            <person name="Pang J."/>
            <person name="Liu Y."/>
            <person name="Luo S."/>
            <person name="Meng S."/>
            <person name="Qian L."/>
            <person name="Wei D."/>
            <person name="Dai S."/>
            <person name="Zhou R."/>
        </authorList>
    </citation>
    <scope>NUCLEOTIDE SEQUENCE [LARGE SCALE GENOMIC DNA]</scope>
    <source>
        <strain evidence="1">BV-YZ2020</strain>
    </source>
</reference>
<name>A0ACB9LQB0_BAUVA</name>
<gene>
    <name evidence="1" type="ORF">L6164_026504</name>
</gene>
<dbReference type="EMBL" id="CM039436">
    <property type="protein sequence ID" value="KAI4313531.1"/>
    <property type="molecule type" value="Genomic_DNA"/>
</dbReference>
<sequence>MELGSVKSFLKGKTILVTGATGFLGKIFVEKILRDQPDVKKLYILLRASNPCSATERMHNEIIGKYLFKVLREKLGGDFGSFISDKVVAVAGDVSSENLGIKDEKLRKEMLEGIDIVLHSAASTKFDERFDVAMGTNTFGAFNVVNFAKSCTKVEILLYVSTGSL</sequence>
<organism evidence="1 2">
    <name type="scientific">Bauhinia variegata</name>
    <name type="common">Purple orchid tree</name>
    <name type="synonym">Phanera variegata</name>
    <dbReference type="NCBI Taxonomy" id="167791"/>
    <lineage>
        <taxon>Eukaryota</taxon>
        <taxon>Viridiplantae</taxon>
        <taxon>Streptophyta</taxon>
        <taxon>Embryophyta</taxon>
        <taxon>Tracheophyta</taxon>
        <taxon>Spermatophyta</taxon>
        <taxon>Magnoliopsida</taxon>
        <taxon>eudicotyledons</taxon>
        <taxon>Gunneridae</taxon>
        <taxon>Pentapetalae</taxon>
        <taxon>rosids</taxon>
        <taxon>fabids</taxon>
        <taxon>Fabales</taxon>
        <taxon>Fabaceae</taxon>
        <taxon>Cercidoideae</taxon>
        <taxon>Cercideae</taxon>
        <taxon>Bauhiniinae</taxon>
        <taxon>Bauhinia</taxon>
    </lineage>
</organism>
<evidence type="ECO:0000313" key="2">
    <source>
        <dbReference type="Proteomes" id="UP000828941"/>
    </source>
</evidence>
<proteinExistence type="predicted"/>
<comment type="caution">
    <text evidence="1">The sequence shown here is derived from an EMBL/GenBank/DDBJ whole genome shotgun (WGS) entry which is preliminary data.</text>
</comment>
<accession>A0ACB9LQB0</accession>
<keyword evidence="2" id="KW-1185">Reference proteome</keyword>